<dbReference type="PIRSF" id="PIRSF001221">
    <property type="entry name" value="Amidase_fungi"/>
    <property type="match status" value="1"/>
</dbReference>
<dbReference type="PANTHER" id="PTHR43372">
    <property type="entry name" value="FATTY-ACID AMIDE HYDROLASE"/>
    <property type="match status" value="1"/>
</dbReference>
<dbReference type="AlphaFoldDB" id="A0A6J1TI60"/>
<feature type="domain" description="Amidase" evidence="3">
    <location>
        <begin position="71"/>
        <end position="511"/>
    </location>
</feature>
<organism evidence="4 5">
    <name type="scientific">Frankliniella occidentalis</name>
    <name type="common">Western flower thrips</name>
    <name type="synonym">Euthrips occidentalis</name>
    <dbReference type="NCBI Taxonomy" id="133901"/>
    <lineage>
        <taxon>Eukaryota</taxon>
        <taxon>Metazoa</taxon>
        <taxon>Ecdysozoa</taxon>
        <taxon>Arthropoda</taxon>
        <taxon>Hexapoda</taxon>
        <taxon>Insecta</taxon>
        <taxon>Pterygota</taxon>
        <taxon>Neoptera</taxon>
        <taxon>Paraneoptera</taxon>
        <taxon>Thysanoptera</taxon>
        <taxon>Terebrantia</taxon>
        <taxon>Thripoidea</taxon>
        <taxon>Thripidae</taxon>
        <taxon>Frankliniella</taxon>
    </lineage>
</organism>
<accession>A0A6J1TI60</accession>
<dbReference type="Pfam" id="PF01425">
    <property type="entry name" value="Amidase"/>
    <property type="match status" value="1"/>
</dbReference>
<dbReference type="GO" id="GO:0016787">
    <property type="term" value="F:hydrolase activity"/>
    <property type="evidence" value="ECO:0007669"/>
    <property type="project" value="UniProtKB-KW"/>
</dbReference>
<dbReference type="PROSITE" id="PS00571">
    <property type="entry name" value="AMIDASES"/>
    <property type="match status" value="1"/>
</dbReference>
<comment type="similarity">
    <text evidence="1">Belongs to the amidase family.</text>
</comment>
<dbReference type="RefSeq" id="XP_026290516.1">
    <property type="nucleotide sequence ID" value="XM_026434731.2"/>
</dbReference>
<evidence type="ECO:0000256" key="1">
    <source>
        <dbReference type="ARBA" id="ARBA00009199"/>
    </source>
</evidence>
<evidence type="ECO:0000313" key="4">
    <source>
        <dbReference type="Proteomes" id="UP000504606"/>
    </source>
</evidence>
<proteinExistence type="inferred from homology"/>
<protein>
    <submittedName>
        <fullName evidence="5 6">Fatty-acid amide hydrolase 2-A</fullName>
    </submittedName>
</protein>
<reference evidence="5 6" key="1">
    <citation type="submission" date="2025-04" db="UniProtKB">
        <authorList>
            <consortium name="RefSeq"/>
        </authorList>
    </citation>
    <scope>IDENTIFICATION</scope>
    <source>
        <tissue evidence="5 6">Whole organism</tissue>
    </source>
</reference>
<dbReference type="OrthoDB" id="6428749at2759"/>
<dbReference type="InterPro" id="IPR023631">
    <property type="entry name" value="Amidase_dom"/>
</dbReference>
<feature type="active site" description="Charge relay system" evidence="2">
    <location>
        <position position="133"/>
    </location>
</feature>
<dbReference type="GeneID" id="113215145"/>
<dbReference type="InterPro" id="IPR052739">
    <property type="entry name" value="FAAH2"/>
</dbReference>
<name>A0A6J1TI60_FRAOC</name>
<dbReference type="PANTHER" id="PTHR43372:SF4">
    <property type="entry name" value="FATTY-ACID AMIDE HYDROLASE 2"/>
    <property type="match status" value="1"/>
</dbReference>
<dbReference type="InterPro" id="IPR036928">
    <property type="entry name" value="AS_sf"/>
</dbReference>
<keyword evidence="5 6" id="KW-0378">Hydrolase</keyword>
<feature type="active site" description="Acyl-ester intermediate" evidence="2">
    <location>
        <position position="232"/>
    </location>
</feature>
<evidence type="ECO:0000256" key="2">
    <source>
        <dbReference type="PIRSR" id="PIRSR001221-1"/>
    </source>
</evidence>
<evidence type="ECO:0000313" key="5">
    <source>
        <dbReference type="RefSeq" id="XP_026290516.1"/>
    </source>
</evidence>
<dbReference type="GO" id="GO:0012505">
    <property type="term" value="C:endomembrane system"/>
    <property type="evidence" value="ECO:0007669"/>
    <property type="project" value="TreeGrafter"/>
</dbReference>
<evidence type="ECO:0000313" key="6">
    <source>
        <dbReference type="RefSeq" id="XP_052122500.1"/>
    </source>
</evidence>
<dbReference type="RefSeq" id="XP_052122500.1">
    <property type="nucleotide sequence ID" value="XM_052266540.1"/>
</dbReference>
<keyword evidence="4" id="KW-1185">Reference proteome</keyword>
<dbReference type="InterPro" id="IPR020556">
    <property type="entry name" value="Amidase_CS"/>
</dbReference>
<feature type="active site" description="Charge relay system" evidence="2">
    <location>
        <position position="208"/>
    </location>
</feature>
<dbReference type="Gene3D" id="3.90.1300.10">
    <property type="entry name" value="Amidase signature (AS) domain"/>
    <property type="match status" value="1"/>
</dbReference>
<gene>
    <name evidence="5 6" type="primary">LOC113215145</name>
</gene>
<evidence type="ECO:0000259" key="3">
    <source>
        <dbReference type="Pfam" id="PF01425"/>
    </source>
</evidence>
<dbReference type="SUPFAM" id="SSF75304">
    <property type="entry name" value="Amidase signature (AS) enzymes"/>
    <property type="match status" value="1"/>
</dbReference>
<sequence length="532" mass="57818">MSESANETPRRFKKVAARIFHRIVELAARLLFSIIYYGSNEKVPPINNILLLESASSLAFKIRTKKVSSVEVVESFIARIKEVNPIINSMVDNRFAAALEEAKSADELIASGQKSETVLAKEKPFLGVPFTTKECLQSEGLSFSAGLYKRRAIKGTRDADAVACMKKAGAILLGVTNVSELAMWWESHNYVHGRSRNPYNASRIVGGSSGGEGAVLAAGASPIGIGSDIGGSIRMPCFFNGIFGHKPSKFIVSNEGQFPSPSDEDHASFLGLGPMGRYASDLLPILRVVADKNASKLKLDSPVDMKKVKVFYAEDDGGSSFISPVDPDIKASLRNVITYLEKAHGIKAQKVSLKPLSMSGPIWLARMKSRSGSRFAQELSNNEGNLNIAWELLKWLLCMSHHTLIALFTVVMEGFGVKYGSPKHQYLVEQSKQLQMQLTDMLGDDGVFLYPTHPTPAPFHNEPLIKPFNFAYAGIFNIMGFPATHIPLGLGSEGLPIGIQAVGTYGNDHLTIAMAVELEKAFGGWVPPSVTV</sequence>
<dbReference type="KEGG" id="foc:113215145"/>
<dbReference type="Proteomes" id="UP000504606">
    <property type="component" value="Unplaced"/>
</dbReference>